<accession>A0A4D6KFH6</accession>
<dbReference type="RefSeq" id="WP_015762962.1">
    <property type="nucleotide sequence ID" value="NZ_CP039375.1"/>
</dbReference>
<dbReference type="PANTHER" id="PTHR12697:SF5">
    <property type="entry name" value="DEOXYHYPUSINE HYDROXYLASE"/>
    <property type="match status" value="1"/>
</dbReference>
<dbReference type="Proteomes" id="UP000297053">
    <property type="component" value="Chromosome"/>
</dbReference>
<dbReference type="Pfam" id="PF13646">
    <property type="entry name" value="HEAT_2"/>
    <property type="match status" value="1"/>
</dbReference>
<dbReference type="InterPro" id="IPR011989">
    <property type="entry name" value="ARM-like"/>
</dbReference>
<dbReference type="OMA" id="PPMCPRC"/>
<evidence type="ECO:0008006" key="3">
    <source>
        <dbReference type="Google" id="ProtNLM"/>
    </source>
</evidence>
<sequence length="336" mass="35755">MVDRTEPPEPARLVEIVETEPVERVRDALTALAAAPPSVRKDAVRALGDLADDAPSRFDGLAPAVASFLTDEERAIRLTTAKLFVAVAEAEPDAVLAAVDDLGARLADEDEFYYVRARSAEALGYVALDHPDAVAAPDVLADLRVGLAFDEPEVTAKLAKALAFVALGDPDRLRHLVEHLGDHLDAESELVRYHVCTALVATGCEHPERLADVRGALAARLDDPNPYVRGRAAEAFGTVGADVFEEYPTARLRALTADDESFVTERGAFALTAERGRSAERRSDDGDLGTIASLRRTTGSVIEALTTADAVDDCPHCGTALPESGPPMCPQCGAPR</sequence>
<dbReference type="EMBL" id="CP039375">
    <property type="protein sequence ID" value="QCD66547.1"/>
    <property type="molecule type" value="Genomic_DNA"/>
</dbReference>
<dbReference type="GO" id="GO:0016491">
    <property type="term" value="F:oxidoreductase activity"/>
    <property type="evidence" value="ECO:0007669"/>
    <property type="project" value="TreeGrafter"/>
</dbReference>
<dbReference type="Gene3D" id="1.25.10.10">
    <property type="entry name" value="Leucine-rich Repeat Variant"/>
    <property type="match status" value="2"/>
</dbReference>
<dbReference type="InterPro" id="IPR016024">
    <property type="entry name" value="ARM-type_fold"/>
</dbReference>
<protein>
    <recommendedName>
        <fullName evidence="3">HEAT repeat domain-containing protein</fullName>
    </recommendedName>
</protein>
<dbReference type="PANTHER" id="PTHR12697">
    <property type="entry name" value="PBS LYASE HEAT-LIKE PROTEIN"/>
    <property type="match status" value="1"/>
</dbReference>
<evidence type="ECO:0000313" key="1">
    <source>
        <dbReference type="EMBL" id="QCD66547.1"/>
    </source>
</evidence>
<dbReference type="AlphaFoldDB" id="A0A4D6KFH6"/>
<organism evidence="1 2">
    <name type="scientific">Halomicrobium mukohataei</name>
    <dbReference type="NCBI Taxonomy" id="57705"/>
    <lineage>
        <taxon>Archaea</taxon>
        <taxon>Methanobacteriati</taxon>
        <taxon>Methanobacteriota</taxon>
        <taxon>Stenosarchaea group</taxon>
        <taxon>Halobacteria</taxon>
        <taxon>Halobacteriales</taxon>
        <taxon>Haloarculaceae</taxon>
        <taxon>Halomicrobium</taxon>
    </lineage>
</organism>
<reference evidence="1 2" key="1">
    <citation type="submission" date="2019-04" db="EMBL/GenBank/DDBJ databases">
        <title>Complete genome sequence of Arthrobacter sp. ZXY-2 associated with effective atrazine degradation and salt adaptation.</title>
        <authorList>
            <person name="Zhao X."/>
        </authorList>
    </citation>
    <scope>NUCLEOTIDE SEQUENCE [LARGE SCALE GENOMIC DNA]</scope>
    <source>
        <strain evidence="2">ZP60</strain>
    </source>
</reference>
<name>A0A4D6KFH6_9EURY</name>
<proteinExistence type="predicted"/>
<reference evidence="1 2" key="2">
    <citation type="submission" date="2019-04" db="EMBL/GenBank/DDBJ databases">
        <authorList>
            <person name="Yang S."/>
            <person name="Wei W."/>
        </authorList>
    </citation>
    <scope>NUCLEOTIDE SEQUENCE [LARGE SCALE GENOMIC DNA]</scope>
    <source>
        <strain evidence="2">ZP60</strain>
    </source>
</reference>
<dbReference type="GeneID" id="42179907"/>
<dbReference type="KEGG" id="halz:E5139_13165"/>
<evidence type="ECO:0000313" key="2">
    <source>
        <dbReference type="Proteomes" id="UP000297053"/>
    </source>
</evidence>
<dbReference type="SUPFAM" id="SSF48371">
    <property type="entry name" value="ARM repeat"/>
    <property type="match status" value="1"/>
</dbReference>
<gene>
    <name evidence="1" type="ORF">E5139_13165</name>
</gene>